<gene>
    <name evidence="14" type="ORF">D4L85_24450</name>
</gene>
<dbReference type="Pfam" id="PF01011">
    <property type="entry name" value="PQQ"/>
    <property type="match status" value="1"/>
</dbReference>
<dbReference type="InterPro" id="IPR017512">
    <property type="entry name" value="PQQ_MeOH/EtOH_DH"/>
</dbReference>
<sequence length="704" mass="78590">MKNKWYFLLLFVIIFSCQNEKPKGWIDQDRLQNRQAADWLTTGGNQDMQHYSPLDQINSGNVKDLGFAWEYDARSHIGNVPRGLEATPIVADGIMYTAGSWGAVYALDAKTGKELWTFKPKVDPAYVRRSCCDVVNRGVAVWEGKVYVGTLDGFLVCLDAQDGKVLWNVDTFTDRTKAYTITSPPQVAGHIVMIGNSGSEFGVRGYITAYDLKTGEQKWRFFIVPGDPANGHESAEMEMAAKTWDPKSHWQSGGGGTVWGESAYDPELNLLYVGTGNAAPYPIWFRSPSGGDNLFLACILAINPDTGKLVWHYQTTPGEIWDYTATQNIVLADVELAGKPRKVLMQAPKNGFFYVLDRATGELISAEKYTRVNWASHVDLKTGRPVLTEQGQWYKDKPKLVVPYLGGGHVWQPMSYNPNTGLVYIPERSVPQVFKTFDTYEWLPDVDNTNLDYAEMYKFRKHVLDQVKSAEDTVRAENLLAWNPITQKVAWKFPDGGPDGGTMSTPELVFQGTRTGYFNVHNAKTGEKLKSIFTGNGIMAAPTTYSIDGEQYVAVMAAYGGAETSGYLPDGVIYQYENKARIIAFKLGGGETPLPPKRKLVETPAPPATMKIREDLIERGTYLYNFYCDICHGKFGDRHLSQHPDLSKLPEAKHLLFNDILLKGILSQNGMASFSNSLSEADVEAIHNFLLKKQTELYKKGQSK</sequence>
<dbReference type="InterPro" id="IPR002372">
    <property type="entry name" value="PQQ_rpt_dom"/>
</dbReference>
<evidence type="ECO:0000313" key="15">
    <source>
        <dbReference type="Proteomes" id="UP000266183"/>
    </source>
</evidence>
<dbReference type="InterPro" id="IPR018391">
    <property type="entry name" value="PQQ_b-propeller_rpt"/>
</dbReference>
<protein>
    <submittedName>
        <fullName evidence="14">PQQ-dependent dehydrogenase, methanol/ethanol family</fullName>
        <ecNumber evidence="14">1.1.2.-</ecNumber>
    </submittedName>
</protein>
<evidence type="ECO:0000256" key="10">
    <source>
        <dbReference type="ARBA" id="ARBA00023004"/>
    </source>
</evidence>
<evidence type="ECO:0000256" key="4">
    <source>
        <dbReference type="ARBA" id="ARBA00022617"/>
    </source>
</evidence>
<dbReference type="Pfam" id="PF13442">
    <property type="entry name" value="Cytochrome_CBB3"/>
    <property type="match status" value="1"/>
</dbReference>
<keyword evidence="7" id="KW-0106">Calcium</keyword>
<evidence type="ECO:0000256" key="3">
    <source>
        <dbReference type="ARBA" id="ARBA00008156"/>
    </source>
</evidence>
<dbReference type="GO" id="GO:0016614">
    <property type="term" value="F:oxidoreductase activity, acting on CH-OH group of donors"/>
    <property type="evidence" value="ECO:0007669"/>
    <property type="project" value="InterPro"/>
</dbReference>
<dbReference type="Gene3D" id="2.140.10.10">
    <property type="entry name" value="Quinoprotein alcohol dehydrogenase-like superfamily"/>
    <property type="match status" value="1"/>
</dbReference>
<evidence type="ECO:0000256" key="5">
    <source>
        <dbReference type="ARBA" id="ARBA00022723"/>
    </source>
</evidence>
<evidence type="ECO:0000256" key="6">
    <source>
        <dbReference type="ARBA" id="ARBA00022729"/>
    </source>
</evidence>
<keyword evidence="4 12" id="KW-0349">Heme</keyword>
<comment type="cofactor">
    <cofactor evidence="1">
        <name>Ca(2+)</name>
        <dbReference type="ChEBI" id="CHEBI:29108"/>
    </cofactor>
</comment>
<evidence type="ECO:0000256" key="11">
    <source>
        <dbReference type="ARBA" id="ARBA00023157"/>
    </source>
</evidence>
<dbReference type="Proteomes" id="UP000266183">
    <property type="component" value="Chromosome"/>
</dbReference>
<dbReference type="PANTHER" id="PTHR32303">
    <property type="entry name" value="QUINOPROTEIN ALCOHOL DEHYDROGENASE (CYTOCHROME C)"/>
    <property type="match status" value="1"/>
</dbReference>
<dbReference type="GO" id="GO:0009055">
    <property type="term" value="F:electron transfer activity"/>
    <property type="evidence" value="ECO:0007669"/>
    <property type="project" value="InterPro"/>
</dbReference>
<reference evidence="15" key="1">
    <citation type="submission" date="2018-09" db="EMBL/GenBank/DDBJ databases">
        <title>Chryseolinea sp. KIS68-18 isolated from soil.</title>
        <authorList>
            <person name="Weon H.-Y."/>
            <person name="Kwon S.-W."/>
            <person name="Lee S.A."/>
        </authorList>
    </citation>
    <scope>NUCLEOTIDE SEQUENCE [LARGE SCALE GENOMIC DNA]</scope>
    <source>
        <strain evidence="15">KIS68-18</strain>
    </source>
</reference>
<keyword evidence="15" id="KW-1185">Reference proteome</keyword>
<keyword evidence="10 12" id="KW-0408">Iron</keyword>
<dbReference type="CDD" id="cd10279">
    <property type="entry name" value="PQQ_ADH_II"/>
    <property type="match status" value="1"/>
</dbReference>
<organism evidence="14 15">
    <name type="scientific">Chryseolinea soli</name>
    <dbReference type="NCBI Taxonomy" id="2321403"/>
    <lineage>
        <taxon>Bacteria</taxon>
        <taxon>Pseudomonadati</taxon>
        <taxon>Bacteroidota</taxon>
        <taxon>Cytophagia</taxon>
        <taxon>Cytophagales</taxon>
        <taxon>Fulvivirgaceae</taxon>
        <taxon>Chryseolinea</taxon>
    </lineage>
</organism>
<dbReference type="GO" id="GO:0005509">
    <property type="term" value="F:calcium ion binding"/>
    <property type="evidence" value="ECO:0007669"/>
    <property type="project" value="InterPro"/>
</dbReference>
<dbReference type="OrthoDB" id="7012117at2"/>
<dbReference type="SMART" id="SM00564">
    <property type="entry name" value="PQQ"/>
    <property type="match status" value="5"/>
</dbReference>
<dbReference type="AlphaFoldDB" id="A0A385SP78"/>
<keyword evidence="8" id="KW-0634">PQQ</keyword>
<dbReference type="GO" id="GO:0030288">
    <property type="term" value="C:outer membrane-bounded periplasmic space"/>
    <property type="evidence" value="ECO:0007669"/>
    <property type="project" value="InterPro"/>
</dbReference>
<name>A0A385SP78_9BACT</name>
<dbReference type="SUPFAM" id="SSF50998">
    <property type="entry name" value="Quinoprotein alcohol dehydrogenase-like"/>
    <property type="match status" value="1"/>
</dbReference>
<evidence type="ECO:0000256" key="2">
    <source>
        <dbReference type="ARBA" id="ARBA00001931"/>
    </source>
</evidence>
<dbReference type="KEGG" id="chk:D4L85_24450"/>
<feature type="domain" description="Cytochrome c" evidence="13">
    <location>
        <begin position="615"/>
        <end position="694"/>
    </location>
</feature>
<comment type="cofactor">
    <cofactor evidence="2">
        <name>pyrroloquinoline quinone</name>
        <dbReference type="ChEBI" id="CHEBI:58442"/>
    </cofactor>
</comment>
<dbReference type="InterPro" id="IPR011047">
    <property type="entry name" value="Quinoprotein_ADH-like_sf"/>
</dbReference>
<dbReference type="SUPFAM" id="SSF46626">
    <property type="entry name" value="Cytochrome c"/>
    <property type="match status" value="1"/>
</dbReference>
<dbReference type="EMBL" id="CP032382">
    <property type="protein sequence ID" value="AYB33543.1"/>
    <property type="molecule type" value="Genomic_DNA"/>
</dbReference>
<dbReference type="NCBIfam" id="TIGR03075">
    <property type="entry name" value="PQQ_enz_alc_DH"/>
    <property type="match status" value="1"/>
</dbReference>
<evidence type="ECO:0000313" key="14">
    <source>
        <dbReference type="EMBL" id="AYB33543.1"/>
    </source>
</evidence>
<dbReference type="PROSITE" id="PS51257">
    <property type="entry name" value="PROKAR_LIPOPROTEIN"/>
    <property type="match status" value="1"/>
</dbReference>
<dbReference type="InterPro" id="IPR001479">
    <property type="entry name" value="Quinoprotein_DH_CS"/>
</dbReference>
<evidence type="ECO:0000256" key="8">
    <source>
        <dbReference type="ARBA" id="ARBA00022891"/>
    </source>
</evidence>
<comment type="similarity">
    <text evidence="3">Belongs to the bacterial PQQ dehydrogenase family.</text>
</comment>
<dbReference type="InterPro" id="IPR036909">
    <property type="entry name" value="Cyt_c-like_dom_sf"/>
</dbReference>
<dbReference type="EC" id="1.1.2.-" evidence="14"/>
<keyword evidence="9 14" id="KW-0560">Oxidoreductase</keyword>
<evidence type="ECO:0000259" key="13">
    <source>
        <dbReference type="PROSITE" id="PS51007"/>
    </source>
</evidence>
<dbReference type="GO" id="GO:0016020">
    <property type="term" value="C:membrane"/>
    <property type="evidence" value="ECO:0007669"/>
    <property type="project" value="InterPro"/>
</dbReference>
<keyword evidence="6" id="KW-0732">Signal</keyword>
<dbReference type="RefSeq" id="WP_119756777.1">
    <property type="nucleotide sequence ID" value="NZ_CP032382.1"/>
</dbReference>
<accession>A0A385SP78</accession>
<dbReference type="InterPro" id="IPR009056">
    <property type="entry name" value="Cyt_c-like_dom"/>
</dbReference>
<proteinExistence type="inferred from homology"/>
<dbReference type="GO" id="GO:0020037">
    <property type="term" value="F:heme binding"/>
    <property type="evidence" value="ECO:0007669"/>
    <property type="project" value="InterPro"/>
</dbReference>
<evidence type="ECO:0000256" key="12">
    <source>
        <dbReference type="PROSITE-ProRule" id="PRU00433"/>
    </source>
</evidence>
<evidence type="ECO:0000256" key="9">
    <source>
        <dbReference type="ARBA" id="ARBA00023002"/>
    </source>
</evidence>
<evidence type="ECO:0000256" key="1">
    <source>
        <dbReference type="ARBA" id="ARBA00001913"/>
    </source>
</evidence>
<evidence type="ECO:0000256" key="7">
    <source>
        <dbReference type="ARBA" id="ARBA00022837"/>
    </source>
</evidence>
<keyword evidence="11" id="KW-1015">Disulfide bond</keyword>
<keyword evidence="5 12" id="KW-0479">Metal-binding</keyword>
<dbReference type="PROSITE" id="PS51007">
    <property type="entry name" value="CYTC"/>
    <property type="match status" value="1"/>
</dbReference>
<dbReference type="PROSITE" id="PS00364">
    <property type="entry name" value="BACTERIAL_PQQ_2"/>
    <property type="match status" value="1"/>
</dbReference>
<dbReference type="Gene3D" id="1.10.760.10">
    <property type="entry name" value="Cytochrome c-like domain"/>
    <property type="match status" value="1"/>
</dbReference>